<comment type="caution">
    <text evidence="4">The sequence shown here is derived from an EMBL/GenBank/DDBJ whole genome shotgun (WGS) entry which is preliminary data.</text>
</comment>
<feature type="chain" id="PRO_5020184022" evidence="3">
    <location>
        <begin position="20"/>
        <end position="361"/>
    </location>
</feature>
<keyword evidence="3" id="KW-0732">Signal</keyword>
<protein>
    <submittedName>
        <fullName evidence="4">Tetratricopeptide repeat protein</fullName>
    </submittedName>
</protein>
<dbReference type="AlphaFoldDB" id="A0A4V3C348"/>
<dbReference type="SMART" id="SM00028">
    <property type="entry name" value="TPR"/>
    <property type="match status" value="4"/>
</dbReference>
<dbReference type="SUPFAM" id="SSF48452">
    <property type="entry name" value="TPR-like"/>
    <property type="match status" value="1"/>
</dbReference>
<evidence type="ECO:0000313" key="4">
    <source>
        <dbReference type="EMBL" id="TDO20619.1"/>
    </source>
</evidence>
<keyword evidence="5" id="KW-1185">Reference proteome</keyword>
<feature type="signal peptide" evidence="3">
    <location>
        <begin position="1"/>
        <end position="19"/>
    </location>
</feature>
<proteinExistence type="predicted"/>
<reference evidence="4 5" key="1">
    <citation type="submission" date="2019-03" db="EMBL/GenBank/DDBJ databases">
        <title>Genomic Encyclopedia of Archaeal and Bacterial Type Strains, Phase II (KMG-II): from individual species to whole genera.</title>
        <authorList>
            <person name="Goeker M."/>
        </authorList>
    </citation>
    <scope>NUCLEOTIDE SEQUENCE [LARGE SCALE GENOMIC DNA]</scope>
    <source>
        <strain evidence="4 5">DSM 19034</strain>
    </source>
</reference>
<dbReference type="Gene3D" id="1.25.40.10">
    <property type="entry name" value="Tetratricopeptide repeat domain"/>
    <property type="match status" value="1"/>
</dbReference>
<dbReference type="InterPro" id="IPR011990">
    <property type="entry name" value="TPR-like_helical_dom_sf"/>
</dbReference>
<dbReference type="InterPro" id="IPR019734">
    <property type="entry name" value="TPR_rpt"/>
</dbReference>
<dbReference type="Pfam" id="PF14559">
    <property type="entry name" value="TPR_19"/>
    <property type="match status" value="1"/>
</dbReference>
<dbReference type="OrthoDB" id="739506at2"/>
<evidence type="ECO:0000256" key="3">
    <source>
        <dbReference type="SAM" id="SignalP"/>
    </source>
</evidence>
<dbReference type="RefSeq" id="WP_133557262.1">
    <property type="nucleotide sequence ID" value="NZ_SNWM01000004.1"/>
</dbReference>
<gene>
    <name evidence="4" type="ORF">CLV32_3252</name>
</gene>
<evidence type="ECO:0000256" key="1">
    <source>
        <dbReference type="ARBA" id="ARBA00022737"/>
    </source>
</evidence>
<dbReference type="InterPro" id="IPR051012">
    <property type="entry name" value="CellSynth/LPSAsmb/PSIAsmb"/>
</dbReference>
<organism evidence="4 5">
    <name type="scientific">Pedobacter duraquae</name>
    <dbReference type="NCBI Taxonomy" id="425511"/>
    <lineage>
        <taxon>Bacteria</taxon>
        <taxon>Pseudomonadati</taxon>
        <taxon>Bacteroidota</taxon>
        <taxon>Sphingobacteriia</taxon>
        <taxon>Sphingobacteriales</taxon>
        <taxon>Sphingobacteriaceae</taxon>
        <taxon>Pedobacter</taxon>
    </lineage>
</organism>
<dbReference type="PANTHER" id="PTHR45586:SF1">
    <property type="entry name" value="LIPOPOLYSACCHARIDE ASSEMBLY PROTEIN B"/>
    <property type="match status" value="1"/>
</dbReference>
<evidence type="ECO:0000313" key="5">
    <source>
        <dbReference type="Proteomes" id="UP000295499"/>
    </source>
</evidence>
<name>A0A4V3C348_9SPHI</name>
<dbReference type="Proteomes" id="UP000295499">
    <property type="component" value="Unassembled WGS sequence"/>
</dbReference>
<dbReference type="PANTHER" id="PTHR45586">
    <property type="entry name" value="TPR REPEAT-CONTAINING PROTEIN PA4667"/>
    <property type="match status" value="1"/>
</dbReference>
<evidence type="ECO:0000256" key="2">
    <source>
        <dbReference type="ARBA" id="ARBA00022803"/>
    </source>
</evidence>
<sequence>MKKVLLSILLAGAASATFAQKSEVAEAKKAWGMFQITSRGNQAVDKQLEALNGAIAHTDKAIADPKSKDMVDAWSYRALLTSAAALIDTVNLDKADANIKLAQEAVEKAKALDAKGTEKENIALAETNITNGVRNSGVLFYQKKNFKAAYDKFVQATVITPTDTAMYLNAGIAARNMDDYPKMIEQYKKVIALNSPQSAALYDEIIDVTLAKQSDTTTALALLKDAKAKYPDNIRFITTETDIYLKKGDIEHAEAMLSTLIAKEPTNASFQAALGNVYLQQALKMQNSLNAIDAKKVKEYNAAKEKRDGLVEKSVPYFKKALELDANNVTALENLKTIYSFKNDTKSYNEIKARLEALSKK</sequence>
<accession>A0A4V3C348</accession>
<keyword evidence="1" id="KW-0677">Repeat</keyword>
<dbReference type="EMBL" id="SNWM01000004">
    <property type="protein sequence ID" value="TDO20619.1"/>
    <property type="molecule type" value="Genomic_DNA"/>
</dbReference>
<keyword evidence="2" id="KW-0802">TPR repeat</keyword>